<reference evidence="3 4" key="2">
    <citation type="submission" date="2024-07" db="EMBL/GenBank/DDBJ databases">
        <authorList>
            <person name="Akdeniz Z."/>
        </authorList>
    </citation>
    <scope>NUCLEOTIDE SEQUENCE [LARGE SCALE GENOMIC DNA]</scope>
</reference>
<keyword evidence="1" id="KW-0175">Coiled coil</keyword>
<organism evidence="2">
    <name type="scientific">Hexamita inflata</name>
    <dbReference type="NCBI Taxonomy" id="28002"/>
    <lineage>
        <taxon>Eukaryota</taxon>
        <taxon>Metamonada</taxon>
        <taxon>Diplomonadida</taxon>
        <taxon>Hexamitidae</taxon>
        <taxon>Hexamitinae</taxon>
        <taxon>Hexamita</taxon>
    </lineage>
</organism>
<evidence type="ECO:0000313" key="2">
    <source>
        <dbReference type="EMBL" id="CAI9931929.1"/>
    </source>
</evidence>
<name>A0AA86TWW2_9EUKA</name>
<dbReference type="AlphaFoldDB" id="A0AA86TWW2"/>
<dbReference type="Proteomes" id="UP001642409">
    <property type="component" value="Unassembled WGS sequence"/>
</dbReference>
<evidence type="ECO:0000256" key="1">
    <source>
        <dbReference type="SAM" id="Coils"/>
    </source>
</evidence>
<gene>
    <name evidence="2" type="ORF">HINF_LOCUS19574</name>
    <name evidence="3" type="ORF">HINF_LOCUS30963</name>
</gene>
<evidence type="ECO:0000313" key="3">
    <source>
        <dbReference type="EMBL" id="CAL6026680.1"/>
    </source>
</evidence>
<dbReference type="EMBL" id="CAXDID020000102">
    <property type="protein sequence ID" value="CAL6026680.1"/>
    <property type="molecule type" value="Genomic_DNA"/>
</dbReference>
<evidence type="ECO:0000313" key="4">
    <source>
        <dbReference type="Proteomes" id="UP001642409"/>
    </source>
</evidence>
<keyword evidence="4" id="KW-1185">Reference proteome</keyword>
<comment type="caution">
    <text evidence="2">The sequence shown here is derived from an EMBL/GenBank/DDBJ whole genome shotgun (WGS) entry which is preliminary data.</text>
</comment>
<feature type="coiled-coil region" evidence="1">
    <location>
        <begin position="428"/>
        <end position="462"/>
    </location>
</feature>
<sequence>MSSLESFENQLDEFKTFIINSRNTQVTAVMYLKENGDIEGPKSTYMATYLLEQRLEYAMTAISNCRIRQGQLNAITKNIATYTQQLSRLQQCISSSTESERYTVLQSVQNFFKTQRIRHQLIYNYNSFLKGDNAFQSAICDILKLKQVKRYESEYLFRISSKLELIGPAYRQTGEPRYIYDKRVFVHKSVEYLFTYDRDACVKYDWLSCQYCTFQGLLKEKDARMFSLYLSESIQSVQSVYDQFYQNIDFIKEKLKTGIKTEQTDLYKSEQYLPTFDELFHELESSDGVRERSQSILEQDVLVYCEEYSQKPRSRRNSISKIQQAAVQTNVNQFPPLFSQLFEQLIEYFFGAQFPLLYQFNELKKNIEQVNSVYCSEILQQVLDNDEPTTIQELATQLFYNYEKFTVFCKEVLGITWEQFDPHELAKIDMKQKQIEHVKQQIKNLHEKQTETQEAINSLKINIEEMCDQIMMSCDYMDMEIQNGGCQASLVCNGLEEEPDRDW</sequence>
<dbReference type="EMBL" id="CATOUU010000499">
    <property type="protein sequence ID" value="CAI9931929.1"/>
    <property type="molecule type" value="Genomic_DNA"/>
</dbReference>
<reference evidence="2" key="1">
    <citation type="submission" date="2023-06" db="EMBL/GenBank/DDBJ databases">
        <authorList>
            <person name="Kurt Z."/>
        </authorList>
    </citation>
    <scope>NUCLEOTIDE SEQUENCE</scope>
</reference>
<accession>A0AA86TWW2</accession>
<proteinExistence type="predicted"/>
<protein>
    <submittedName>
        <fullName evidence="2">Uncharacterized protein</fullName>
    </submittedName>
</protein>